<reference evidence="1" key="1">
    <citation type="journal article" date="2017" name="Appl. Environ. Microbiol.">
        <title>Microdiversification of a pelagic Polynucleobacter species is mainly driven by acquisition of genomic islands from a partially interspecific gene pool.</title>
        <authorList>
            <person name="Hoetzinger M."/>
            <person name="Hahn M.W."/>
            <person name="Jezberova J."/>
            <person name="Schmidt J."/>
            <person name="Koll U."/>
        </authorList>
    </citation>
    <scope>NUCLEOTIDE SEQUENCE</scope>
    <source>
        <strain evidence="1">MWH-RechtKol4</strain>
    </source>
</reference>
<dbReference type="AlphaFoldDB" id="A0AAC9IRU5"/>
<dbReference type="EMBL" id="CP015017">
    <property type="protein sequence ID" value="APC00710.1"/>
    <property type="molecule type" value="Genomic_DNA"/>
</dbReference>
<evidence type="ECO:0000313" key="1">
    <source>
        <dbReference type="EMBL" id="APC00710.1"/>
    </source>
</evidence>
<accession>A0AAC9IRU5</accession>
<sequence>MRIKITKSLVLSAQIHNTENIPEALFPEGEYAANLTPEGKIEVINTKKIRALFSFSQFREKVSQGDFVVVET</sequence>
<evidence type="ECO:0000313" key="2">
    <source>
        <dbReference type="Proteomes" id="UP000182060"/>
    </source>
</evidence>
<dbReference type="Proteomes" id="UP000182060">
    <property type="component" value="Chromosome"/>
</dbReference>
<organism evidence="1 2">
    <name type="scientific">Polynucleobacter asymbioticus</name>
    <dbReference type="NCBI Taxonomy" id="576611"/>
    <lineage>
        <taxon>Bacteria</taxon>
        <taxon>Pseudomonadati</taxon>
        <taxon>Pseudomonadota</taxon>
        <taxon>Betaproteobacteria</taxon>
        <taxon>Burkholderiales</taxon>
        <taxon>Burkholderiaceae</taxon>
        <taxon>Polynucleobacter</taxon>
    </lineage>
</organism>
<proteinExistence type="predicted"/>
<protein>
    <submittedName>
        <fullName evidence="1">Uncharacterized protein</fullName>
    </submittedName>
</protein>
<dbReference type="RefSeq" id="WP_048812057.1">
    <property type="nucleotide sequence ID" value="NZ_CP015016.1"/>
</dbReference>
<gene>
    <name evidence="1" type="ORF">AOC25_03250</name>
</gene>
<dbReference type="GeneID" id="31480888"/>
<name>A0AAC9IRU5_9BURK</name>